<dbReference type="EMBL" id="JACRYL010000001">
    <property type="protein sequence ID" value="MBC6108963.1"/>
    <property type="molecule type" value="Genomic_DNA"/>
</dbReference>
<keyword evidence="5" id="KW-1185">Reference proteome</keyword>
<evidence type="ECO:0000256" key="1">
    <source>
        <dbReference type="ARBA" id="ARBA00006484"/>
    </source>
</evidence>
<dbReference type="SUPFAM" id="SSF51735">
    <property type="entry name" value="NAD(P)-binding Rossmann-fold domains"/>
    <property type="match status" value="1"/>
</dbReference>
<dbReference type="PRINTS" id="PR00080">
    <property type="entry name" value="SDRFAMILY"/>
</dbReference>
<dbReference type="InterPro" id="IPR036291">
    <property type="entry name" value="NAD(P)-bd_dom_sf"/>
</dbReference>
<dbReference type="PANTHER" id="PTHR43976">
    <property type="entry name" value="SHORT CHAIN DEHYDROGENASE"/>
    <property type="match status" value="1"/>
</dbReference>
<dbReference type="Gene3D" id="3.40.50.720">
    <property type="entry name" value="NAD(P)-binding Rossmann-like Domain"/>
    <property type="match status" value="1"/>
</dbReference>
<dbReference type="Pfam" id="PF00106">
    <property type="entry name" value="adh_short"/>
    <property type="match status" value="1"/>
</dbReference>
<dbReference type="NCBIfam" id="NF004824">
    <property type="entry name" value="PRK06180.1"/>
    <property type="match status" value="1"/>
</dbReference>
<comment type="caution">
    <text evidence="4">The sequence shown here is derived from an EMBL/GenBank/DDBJ whole genome shotgun (WGS) entry which is preliminary data.</text>
</comment>
<keyword evidence="2" id="KW-0560">Oxidoreductase</keyword>
<evidence type="ECO:0000256" key="2">
    <source>
        <dbReference type="ARBA" id="ARBA00023002"/>
    </source>
</evidence>
<dbReference type="InterPro" id="IPR051911">
    <property type="entry name" value="SDR_oxidoreductase"/>
</dbReference>
<gene>
    <name evidence="4" type="ORF">H7U22_00865</name>
</gene>
<reference evidence="4 5" key="1">
    <citation type="submission" date="2020-08" db="EMBL/GenBank/DDBJ databases">
        <authorList>
            <person name="Sun Q."/>
            <person name="Inoue M."/>
        </authorList>
    </citation>
    <scope>NUCLEOTIDE SEQUENCE [LARGE SCALE GENOMIC DNA]</scope>
    <source>
        <strain evidence="4 5">CCM 8938</strain>
    </source>
</reference>
<dbReference type="CDD" id="cd05374">
    <property type="entry name" value="17beta-HSD-like_SDR_c"/>
    <property type="match status" value="1"/>
</dbReference>
<dbReference type="PRINTS" id="PR00081">
    <property type="entry name" value="GDHRDH"/>
</dbReference>
<evidence type="ECO:0000313" key="4">
    <source>
        <dbReference type="EMBL" id="MBC6108963.1"/>
    </source>
</evidence>
<comment type="similarity">
    <text evidence="1 3">Belongs to the short-chain dehydrogenases/reductases (SDR) family.</text>
</comment>
<organism evidence="4 5">
    <name type="scientific">Pedobacter fastidiosus</name>
    <dbReference type="NCBI Taxonomy" id="2765361"/>
    <lineage>
        <taxon>Bacteria</taxon>
        <taxon>Pseudomonadati</taxon>
        <taxon>Bacteroidota</taxon>
        <taxon>Sphingobacteriia</taxon>
        <taxon>Sphingobacteriales</taxon>
        <taxon>Sphingobacteriaceae</taxon>
        <taxon>Pedobacter</taxon>
    </lineage>
</organism>
<evidence type="ECO:0000313" key="5">
    <source>
        <dbReference type="Proteomes" id="UP000652755"/>
    </source>
</evidence>
<dbReference type="PANTHER" id="PTHR43976:SF16">
    <property type="entry name" value="SHORT-CHAIN DEHYDROGENASE_REDUCTASE FAMILY PROTEIN"/>
    <property type="match status" value="1"/>
</dbReference>
<dbReference type="NCBIfam" id="NF006114">
    <property type="entry name" value="PRK08263.1"/>
    <property type="match status" value="1"/>
</dbReference>
<evidence type="ECO:0000256" key="3">
    <source>
        <dbReference type="RuleBase" id="RU000363"/>
    </source>
</evidence>
<proteinExistence type="inferred from homology"/>
<protein>
    <submittedName>
        <fullName evidence="4">SDR family NAD(P)-dependent oxidoreductase</fullName>
    </submittedName>
</protein>
<accession>A0ABR7KLL2</accession>
<dbReference type="InterPro" id="IPR002347">
    <property type="entry name" value="SDR_fam"/>
</dbReference>
<sequence>MIKIWFITGSSRGLGRSLTEAVLAKGDKVAATARNINALKDLVEKYPKQIFPIKLDVTDYDQVHLAVESTIEHFGQLDVLVNNAGFGIVGAAEAYSDEQVRSQLETNLYAPIEITRAVLPYMRKQGFGRILQISSIGGRVGNAGVSIYQAAKFGLSGFTESLAKEVKDLGILVTSVEPGGFRTDWAGDSMTYAAKIEGYELVDQRSEFFQSGNFVPTGDPEKAAQVMINLVENPEPPIHLVLGSEAIGMLKHTDATRTEEMEKWMEVSLSTDHDEATNFLDTELGKTFTKK</sequence>
<name>A0ABR7KLL2_9SPHI</name>
<dbReference type="Proteomes" id="UP000652755">
    <property type="component" value="Unassembled WGS sequence"/>
</dbReference>